<dbReference type="InterPro" id="IPR012337">
    <property type="entry name" value="RNaseH-like_sf"/>
</dbReference>
<sequence length="334" mass="36034">MSVSQQARTRFHIDGWDPSYGSAMEDAGETSAVEQSSARVDVAVEVSGDAWAPIAPRTGLAEPDALVFIDGVRRIEARVWIPDALDVSAALGVAASYAAGALCCCPESGAHLLTAEHRRGMFTTDPAAGDLSTRAGDFVTHHVAADEVESPSVILSAALQRELATLELITAVNARTQVVAHGAEDDLLVIDGPLRGRDHLPRALGFIKTHRAIYLPPELNAVVASLRAGERTPVFLMGTSWDRHAWYLRLPCQPGSPWVGVVRVECAANMPASEAIRLANLSQVLLPKYASVEYKDQRAPQNLVPIAGLEKQLRRRLGDQRFIYRALQLAAHSS</sequence>
<dbReference type="RefSeq" id="WP_231249298.1">
    <property type="nucleotide sequence ID" value="NZ_BAAAMQ010000005.1"/>
</dbReference>
<evidence type="ECO:0000313" key="2">
    <source>
        <dbReference type="Proteomes" id="UP001501161"/>
    </source>
</evidence>
<reference evidence="2" key="1">
    <citation type="journal article" date="2019" name="Int. J. Syst. Evol. Microbiol.">
        <title>The Global Catalogue of Microorganisms (GCM) 10K type strain sequencing project: providing services to taxonomists for standard genome sequencing and annotation.</title>
        <authorList>
            <consortium name="The Broad Institute Genomics Platform"/>
            <consortium name="The Broad Institute Genome Sequencing Center for Infectious Disease"/>
            <person name="Wu L."/>
            <person name="Ma J."/>
        </authorList>
    </citation>
    <scope>NUCLEOTIDE SEQUENCE [LARGE SCALE GENOMIC DNA]</scope>
    <source>
        <strain evidence="2">JCM 13813</strain>
    </source>
</reference>
<protein>
    <recommendedName>
        <fullName evidence="3">NurA domain-containing protein</fullName>
    </recommendedName>
</protein>
<comment type="caution">
    <text evidence="1">The sequence shown here is derived from an EMBL/GenBank/DDBJ whole genome shotgun (WGS) entry which is preliminary data.</text>
</comment>
<dbReference type="Proteomes" id="UP001501161">
    <property type="component" value="Unassembled WGS sequence"/>
</dbReference>
<organism evidence="1 2">
    <name type="scientific">Nocardioides furvisabuli</name>
    <dbReference type="NCBI Taxonomy" id="375542"/>
    <lineage>
        <taxon>Bacteria</taxon>
        <taxon>Bacillati</taxon>
        <taxon>Actinomycetota</taxon>
        <taxon>Actinomycetes</taxon>
        <taxon>Propionibacteriales</taxon>
        <taxon>Nocardioidaceae</taxon>
        <taxon>Nocardioides</taxon>
    </lineage>
</organism>
<dbReference type="EMBL" id="BAAAMQ010000005">
    <property type="protein sequence ID" value="GAA2094333.1"/>
    <property type="molecule type" value="Genomic_DNA"/>
</dbReference>
<evidence type="ECO:0000313" key="1">
    <source>
        <dbReference type="EMBL" id="GAA2094333.1"/>
    </source>
</evidence>
<dbReference type="SUPFAM" id="SSF53098">
    <property type="entry name" value="Ribonuclease H-like"/>
    <property type="match status" value="1"/>
</dbReference>
<evidence type="ECO:0008006" key="3">
    <source>
        <dbReference type="Google" id="ProtNLM"/>
    </source>
</evidence>
<name>A0ABP5IA72_9ACTN</name>
<gene>
    <name evidence="1" type="ORF">GCM10009726_01060</name>
</gene>
<accession>A0ABP5IA72</accession>
<proteinExistence type="predicted"/>
<keyword evidence="2" id="KW-1185">Reference proteome</keyword>